<dbReference type="InterPro" id="IPR000700">
    <property type="entry name" value="PAS-assoc_C"/>
</dbReference>
<dbReference type="InterPro" id="IPR036890">
    <property type="entry name" value="HATPase_C_sf"/>
</dbReference>
<dbReference type="InterPro" id="IPR011006">
    <property type="entry name" value="CheY-like_superfamily"/>
</dbReference>
<evidence type="ECO:0000256" key="6">
    <source>
        <dbReference type="ARBA" id="ARBA00023012"/>
    </source>
</evidence>
<feature type="domain" description="Response regulatory" evidence="9">
    <location>
        <begin position="1"/>
        <end position="51"/>
    </location>
</feature>
<evidence type="ECO:0000313" key="13">
    <source>
        <dbReference type="Proteomes" id="UP000199215"/>
    </source>
</evidence>
<dbReference type="SMART" id="SM00388">
    <property type="entry name" value="HisKA"/>
    <property type="match status" value="1"/>
</dbReference>
<dbReference type="STRING" id="1267564.SAMN05192561_105167"/>
<dbReference type="InterPro" id="IPR003594">
    <property type="entry name" value="HATPase_dom"/>
</dbReference>
<feature type="domain" description="PAS" evidence="10">
    <location>
        <begin position="178"/>
        <end position="251"/>
    </location>
</feature>
<dbReference type="Proteomes" id="UP000199215">
    <property type="component" value="Unassembled WGS sequence"/>
</dbReference>
<dbReference type="Gene3D" id="3.30.565.10">
    <property type="entry name" value="Histidine kinase-like ATPase, C-terminal domain"/>
    <property type="match status" value="1"/>
</dbReference>
<dbReference type="Gene3D" id="3.30.450.20">
    <property type="entry name" value="PAS domain"/>
    <property type="match status" value="2"/>
</dbReference>
<evidence type="ECO:0000313" key="12">
    <source>
        <dbReference type="EMBL" id="SEH54292.1"/>
    </source>
</evidence>
<dbReference type="InterPro" id="IPR035965">
    <property type="entry name" value="PAS-like_dom_sf"/>
</dbReference>
<dbReference type="Pfam" id="PF02518">
    <property type="entry name" value="HATPase_c"/>
    <property type="match status" value="1"/>
</dbReference>
<dbReference type="CDD" id="cd00130">
    <property type="entry name" value="PAS"/>
    <property type="match status" value="2"/>
</dbReference>
<dbReference type="InterPro" id="IPR001789">
    <property type="entry name" value="Sig_transdc_resp-reg_receiver"/>
</dbReference>
<dbReference type="SUPFAM" id="SSF55785">
    <property type="entry name" value="PYP-like sensor domain (PAS domain)"/>
    <property type="match status" value="2"/>
</dbReference>
<dbReference type="SUPFAM" id="SSF47384">
    <property type="entry name" value="Homodimeric domain of signal transducing histidine kinase"/>
    <property type="match status" value="1"/>
</dbReference>
<dbReference type="InterPro" id="IPR005467">
    <property type="entry name" value="His_kinase_dom"/>
</dbReference>
<feature type="domain" description="PAS" evidence="10">
    <location>
        <begin position="68"/>
        <end position="116"/>
    </location>
</feature>
<evidence type="ECO:0000259" key="10">
    <source>
        <dbReference type="PROSITE" id="PS50112"/>
    </source>
</evidence>
<dbReference type="CDD" id="cd00075">
    <property type="entry name" value="HATPase"/>
    <property type="match status" value="1"/>
</dbReference>
<dbReference type="InterPro" id="IPR004358">
    <property type="entry name" value="Sig_transdc_His_kin-like_C"/>
</dbReference>
<keyword evidence="5" id="KW-0418">Kinase</keyword>
<dbReference type="SMART" id="SM00091">
    <property type="entry name" value="PAS"/>
    <property type="match status" value="2"/>
</dbReference>
<dbReference type="Gene3D" id="3.40.50.2300">
    <property type="match status" value="1"/>
</dbReference>
<dbReference type="SMART" id="SM00387">
    <property type="entry name" value="HATPase_c"/>
    <property type="match status" value="1"/>
</dbReference>
<proteinExistence type="predicted"/>
<dbReference type="SUPFAM" id="SSF52172">
    <property type="entry name" value="CheY-like"/>
    <property type="match status" value="1"/>
</dbReference>
<dbReference type="InterPro" id="IPR050736">
    <property type="entry name" value="Sensor_HK_Regulatory"/>
</dbReference>
<evidence type="ECO:0000256" key="3">
    <source>
        <dbReference type="ARBA" id="ARBA00022553"/>
    </source>
</evidence>
<evidence type="ECO:0000259" key="9">
    <source>
        <dbReference type="PROSITE" id="PS50110"/>
    </source>
</evidence>
<dbReference type="NCBIfam" id="TIGR00229">
    <property type="entry name" value="sensory_box"/>
    <property type="match status" value="2"/>
</dbReference>
<accession>A0A1H6IXY5</accession>
<gene>
    <name evidence="12" type="ORF">SAMN05192561_105167</name>
</gene>
<feature type="domain" description="Histidine kinase" evidence="8">
    <location>
        <begin position="317"/>
        <end position="507"/>
    </location>
</feature>
<comment type="catalytic activity">
    <reaction evidence="1">
        <text>ATP + protein L-histidine = ADP + protein N-phospho-L-histidine.</text>
        <dbReference type="EC" id="2.7.13.3"/>
    </reaction>
</comment>
<dbReference type="PROSITE" id="PS50110">
    <property type="entry name" value="RESPONSE_REGULATORY"/>
    <property type="match status" value="1"/>
</dbReference>
<evidence type="ECO:0000256" key="5">
    <source>
        <dbReference type="ARBA" id="ARBA00022777"/>
    </source>
</evidence>
<keyword evidence="6" id="KW-0902">Two-component regulatory system</keyword>
<dbReference type="PANTHER" id="PTHR43711">
    <property type="entry name" value="TWO-COMPONENT HISTIDINE KINASE"/>
    <property type="match status" value="1"/>
</dbReference>
<sequence length="513" mass="57774">MRNEFPDLPFVLFTGKGSEEIASEAISKGVTEYLQKGGSTEQYEVLANRIEQAVARHRAERQVARGFRAIETAHDGISLLDNNGRFIYINDAYADITGYDRKELIGEHWETLYPDDEVERVHEEMLPEARDDEWTGRTVYVRKDSSLVTVDHRLSYTKDDALVCTISDISETKQVREELSLKEQAMDAAPIGITIGDTDGADNPLIYANGGFVDLTGYPREEIIGQDCRFLQGEETREPPVAEMREAINNAEPVTIELRNYRKDGEMFWNRVSIAPIFDEDGEPDYFVGFQQDVTEEREIQERHEEWVEMMQGFGQLLSHDLQTPLDVIQGRIELTQETSEVTHLEDAQEALDRVEELIGDVADVMQTGELVSDEEYVDVGKLTKEVWQTLDVGDASIKIADEIPDVYADELALKRLLENLLGNSLEHGEEDILVRVGRLDDEPGFYVEDNGPGIPENERTDVFVPGFTTKESGTGFGMASVAQIVAAHGWRIRVQDGINGGARFEIFEIKGT</sequence>
<dbReference type="EMBL" id="FNWU01000005">
    <property type="protein sequence ID" value="SEH54292.1"/>
    <property type="molecule type" value="Genomic_DNA"/>
</dbReference>
<keyword evidence="3" id="KW-0597">Phosphoprotein</keyword>
<dbReference type="PROSITE" id="PS50113">
    <property type="entry name" value="PAC"/>
    <property type="match status" value="1"/>
</dbReference>
<dbReference type="Pfam" id="PF00512">
    <property type="entry name" value="HisKA"/>
    <property type="match status" value="1"/>
</dbReference>
<dbReference type="GO" id="GO:0000155">
    <property type="term" value="F:phosphorelay sensor kinase activity"/>
    <property type="evidence" value="ECO:0007669"/>
    <property type="project" value="InterPro"/>
</dbReference>
<evidence type="ECO:0000256" key="7">
    <source>
        <dbReference type="PROSITE-ProRule" id="PRU00169"/>
    </source>
</evidence>
<comment type="caution">
    <text evidence="7">Lacks conserved residue(s) required for the propagation of feature annotation.</text>
</comment>
<evidence type="ECO:0000259" key="8">
    <source>
        <dbReference type="PROSITE" id="PS50109"/>
    </source>
</evidence>
<dbReference type="InterPro" id="IPR001610">
    <property type="entry name" value="PAC"/>
</dbReference>
<dbReference type="InterPro" id="IPR036097">
    <property type="entry name" value="HisK_dim/P_sf"/>
</dbReference>
<dbReference type="PRINTS" id="PR00344">
    <property type="entry name" value="BCTRLSENSOR"/>
</dbReference>
<evidence type="ECO:0000256" key="4">
    <source>
        <dbReference type="ARBA" id="ARBA00022679"/>
    </source>
</evidence>
<evidence type="ECO:0000259" key="11">
    <source>
        <dbReference type="PROSITE" id="PS50113"/>
    </source>
</evidence>
<dbReference type="PROSITE" id="PS50112">
    <property type="entry name" value="PAS"/>
    <property type="match status" value="2"/>
</dbReference>
<dbReference type="SMART" id="SM00086">
    <property type="entry name" value="PAC"/>
    <property type="match status" value="2"/>
</dbReference>
<keyword evidence="13" id="KW-1185">Reference proteome</keyword>
<organism evidence="12 13">
    <name type="scientific">Halopenitus malekzadehii</name>
    <dbReference type="NCBI Taxonomy" id="1267564"/>
    <lineage>
        <taxon>Archaea</taxon>
        <taxon>Methanobacteriati</taxon>
        <taxon>Methanobacteriota</taxon>
        <taxon>Stenosarchaea group</taxon>
        <taxon>Halobacteria</taxon>
        <taxon>Halobacteriales</taxon>
        <taxon>Haloferacaceae</taxon>
        <taxon>Halopenitus</taxon>
    </lineage>
</organism>
<dbReference type="PROSITE" id="PS50109">
    <property type="entry name" value="HIS_KIN"/>
    <property type="match status" value="1"/>
</dbReference>
<feature type="domain" description="PAC" evidence="11">
    <location>
        <begin position="254"/>
        <end position="306"/>
    </location>
</feature>
<dbReference type="PANTHER" id="PTHR43711:SF1">
    <property type="entry name" value="HISTIDINE KINASE 1"/>
    <property type="match status" value="1"/>
</dbReference>
<protein>
    <recommendedName>
        <fullName evidence="2">histidine kinase</fullName>
        <ecNumber evidence="2">2.7.13.3</ecNumber>
    </recommendedName>
</protein>
<dbReference type="InterPro" id="IPR003661">
    <property type="entry name" value="HisK_dim/P_dom"/>
</dbReference>
<dbReference type="AlphaFoldDB" id="A0A1H6IXY5"/>
<reference evidence="12 13" key="1">
    <citation type="submission" date="2016-10" db="EMBL/GenBank/DDBJ databases">
        <authorList>
            <person name="de Groot N.N."/>
        </authorList>
    </citation>
    <scope>NUCLEOTIDE SEQUENCE [LARGE SCALE GENOMIC DNA]</scope>
    <source>
        <strain evidence="12 13">IBRC-M10418</strain>
    </source>
</reference>
<dbReference type="InterPro" id="IPR000014">
    <property type="entry name" value="PAS"/>
</dbReference>
<evidence type="ECO:0000256" key="2">
    <source>
        <dbReference type="ARBA" id="ARBA00012438"/>
    </source>
</evidence>
<dbReference type="SUPFAM" id="SSF55874">
    <property type="entry name" value="ATPase domain of HSP90 chaperone/DNA topoisomerase II/histidine kinase"/>
    <property type="match status" value="1"/>
</dbReference>
<keyword evidence="4" id="KW-0808">Transferase</keyword>
<name>A0A1H6IXY5_9EURY</name>
<evidence type="ECO:0000256" key="1">
    <source>
        <dbReference type="ARBA" id="ARBA00000085"/>
    </source>
</evidence>
<dbReference type="Gene3D" id="1.10.287.130">
    <property type="match status" value="1"/>
</dbReference>
<dbReference type="EC" id="2.7.13.3" evidence="2"/>
<dbReference type="Pfam" id="PF13426">
    <property type="entry name" value="PAS_9"/>
    <property type="match status" value="2"/>
</dbReference>
<dbReference type="CDD" id="cd00082">
    <property type="entry name" value="HisKA"/>
    <property type="match status" value="1"/>
</dbReference>